<dbReference type="Proteomes" id="UP000693942">
    <property type="component" value="Unassembled WGS sequence"/>
</dbReference>
<evidence type="ECO:0000313" key="3">
    <source>
        <dbReference type="Proteomes" id="UP000693942"/>
    </source>
</evidence>
<reference evidence="2" key="1">
    <citation type="submission" date="2021-04" db="EMBL/GenBank/DDBJ databases">
        <title>First draft genome resource for Brassicaceae pathogens Fusarium oxysporum f. sp. raphani and Fusarium oxysporum f. sp. rapae.</title>
        <authorList>
            <person name="Asai S."/>
        </authorList>
    </citation>
    <scope>NUCLEOTIDE SEQUENCE</scope>
    <source>
        <strain evidence="2">Tf1262</strain>
    </source>
</reference>
<feature type="compositionally biased region" description="Basic residues" evidence="1">
    <location>
        <begin position="321"/>
        <end position="330"/>
    </location>
</feature>
<protein>
    <submittedName>
        <fullName evidence="2">Uncharacterized protein</fullName>
    </submittedName>
</protein>
<dbReference type="EMBL" id="JAELUR010000032">
    <property type="protein sequence ID" value="KAG7405788.1"/>
    <property type="molecule type" value="Genomic_DNA"/>
</dbReference>
<feature type="compositionally biased region" description="Basic and acidic residues" evidence="1">
    <location>
        <begin position="341"/>
        <end position="353"/>
    </location>
</feature>
<proteinExistence type="predicted"/>
<name>A0A8J5NK00_FUSOX</name>
<dbReference type="AlphaFoldDB" id="A0A8J5NK00"/>
<feature type="compositionally biased region" description="Polar residues" evidence="1">
    <location>
        <begin position="1"/>
        <end position="11"/>
    </location>
</feature>
<comment type="caution">
    <text evidence="2">The sequence shown here is derived from an EMBL/GenBank/DDBJ whole genome shotgun (WGS) entry which is preliminary data.</text>
</comment>
<gene>
    <name evidence="2" type="ORF">Forpi1262_v018302</name>
</gene>
<feature type="region of interest" description="Disordered" evidence="1">
    <location>
        <begin position="1"/>
        <end position="53"/>
    </location>
</feature>
<organism evidence="2 3">
    <name type="scientific">Fusarium oxysporum f. sp. raphani</name>
    <dbReference type="NCBI Taxonomy" id="96318"/>
    <lineage>
        <taxon>Eukaryota</taxon>
        <taxon>Fungi</taxon>
        <taxon>Dikarya</taxon>
        <taxon>Ascomycota</taxon>
        <taxon>Pezizomycotina</taxon>
        <taxon>Sordariomycetes</taxon>
        <taxon>Hypocreomycetidae</taxon>
        <taxon>Hypocreales</taxon>
        <taxon>Nectriaceae</taxon>
        <taxon>Fusarium</taxon>
        <taxon>Fusarium oxysporum species complex</taxon>
    </lineage>
</organism>
<feature type="region of interest" description="Disordered" evidence="1">
    <location>
        <begin position="318"/>
        <end position="404"/>
    </location>
</feature>
<feature type="compositionally biased region" description="Basic residues" evidence="1">
    <location>
        <begin position="15"/>
        <end position="26"/>
    </location>
</feature>
<sequence length="404" mass="45461">MEDTHPTSPDSSPKRFSHPPKSHRKITPPERKSLPSPPASGERNRASTADELPQSLVEFKRKVETAGDVSPLTSFHLSKADFTRLHAKLEAHFRRFDYEPRHQRIIFRMPSRTHDHFAQFIYDDIFNAISEHARDSEQVRSFSANIKKAGTADIILYDSDDKSKDPVPLKRSPDAQFLYVDTAFPSVVVEVAYSQDGKQLSKIAKQYIHYSDGNIKAVLCFDLNKGSESTISVWKPRFIPEQDSDEFKMEIEQVVQSQPFRTADGSPINQDHALVLDLHDFALDELCEGYPNPSISIPYSKLYDSLVMAERLAKSVTTGMRSKRGVKRGRLSTSSVESMTSEDKKKWKDNDHAVKKKQNAEDGEYEGVDDGASPAKKRAQLARQCTRPSVLDSDSDSDGTGVLD</sequence>
<evidence type="ECO:0000256" key="1">
    <source>
        <dbReference type="SAM" id="MobiDB-lite"/>
    </source>
</evidence>
<evidence type="ECO:0000313" key="2">
    <source>
        <dbReference type="EMBL" id="KAG7405788.1"/>
    </source>
</evidence>
<accession>A0A8J5NK00</accession>